<gene>
    <name evidence="2" type="ORF">IW245_006464</name>
</gene>
<dbReference type="Proteomes" id="UP000622552">
    <property type="component" value="Unassembled WGS sequence"/>
</dbReference>
<dbReference type="RefSeq" id="WP_197006834.1">
    <property type="nucleotide sequence ID" value="NZ_BONS01000006.1"/>
</dbReference>
<evidence type="ECO:0000313" key="2">
    <source>
        <dbReference type="EMBL" id="MBG6140270.1"/>
    </source>
</evidence>
<keyword evidence="1" id="KW-0472">Membrane</keyword>
<comment type="caution">
    <text evidence="2">The sequence shown here is derived from an EMBL/GenBank/DDBJ whole genome shotgun (WGS) entry which is preliminary data.</text>
</comment>
<dbReference type="AlphaFoldDB" id="A0A8J7GVG5"/>
<evidence type="ECO:0000256" key="1">
    <source>
        <dbReference type="SAM" id="Phobius"/>
    </source>
</evidence>
<proteinExistence type="predicted"/>
<organism evidence="2 3">
    <name type="scientific">Longispora fulva</name>
    <dbReference type="NCBI Taxonomy" id="619741"/>
    <lineage>
        <taxon>Bacteria</taxon>
        <taxon>Bacillati</taxon>
        <taxon>Actinomycetota</taxon>
        <taxon>Actinomycetes</taxon>
        <taxon>Micromonosporales</taxon>
        <taxon>Micromonosporaceae</taxon>
        <taxon>Longispora</taxon>
    </lineage>
</organism>
<keyword evidence="1" id="KW-0812">Transmembrane</keyword>
<keyword evidence="1" id="KW-1133">Transmembrane helix</keyword>
<name>A0A8J7GVG5_9ACTN</name>
<keyword evidence="3" id="KW-1185">Reference proteome</keyword>
<accession>A0A8J7GVG5</accession>
<protein>
    <submittedName>
        <fullName evidence="2">Putative membrane protein</fullName>
    </submittedName>
</protein>
<reference evidence="2" key="1">
    <citation type="submission" date="2020-11" db="EMBL/GenBank/DDBJ databases">
        <title>Sequencing the genomes of 1000 actinobacteria strains.</title>
        <authorList>
            <person name="Klenk H.-P."/>
        </authorList>
    </citation>
    <scope>NUCLEOTIDE SEQUENCE</scope>
    <source>
        <strain evidence="2">DSM 45356</strain>
    </source>
</reference>
<evidence type="ECO:0000313" key="3">
    <source>
        <dbReference type="Proteomes" id="UP000622552"/>
    </source>
</evidence>
<dbReference type="EMBL" id="JADOUF010000001">
    <property type="protein sequence ID" value="MBG6140270.1"/>
    <property type="molecule type" value="Genomic_DNA"/>
</dbReference>
<sequence>MEPEFVWGMAMVMPYFCLFVLVVALVILIVVAATTGPRRVKVERSKVTWHNPSGPVPPDAEGR</sequence>
<feature type="transmembrane region" description="Helical" evidence="1">
    <location>
        <begin position="12"/>
        <end position="36"/>
    </location>
</feature>